<keyword evidence="9" id="KW-0862">Zinc</keyword>
<dbReference type="Proteomes" id="UP000179164">
    <property type="component" value="Unassembled WGS sequence"/>
</dbReference>
<reference evidence="15 16" key="1">
    <citation type="journal article" date="2016" name="Nat. Commun.">
        <title>Thousands of microbial genomes shed light on interconnected biogeochemical processes in an aquifer system.</title>
        <authorList>
            <person name="Anantharaman K."/>
            <person name="Brown C.T."/>
            <person name="Hug L.A."/>
            <person name="Sharon I."/>
            <person name="Castelle C.J."/>
            <person name="Probst A.J."/>
            <person name="Thomas B.C."/>
            <person name="Singh A."/>
            <person name="Wilkins M.J."/>
            <person name="Karaoz U."/>
            <person name="Brodie E.L."/>
            <person name="Williams K.H."/>
            <person name="Hubbard S.S."/>
            <person name="Banfield J.F."/>
        </authorList>
    </citation>
    <scope>NUCLEOTIDE SEQUENCE [LARGE SCALE GENOMIC DNA]</scope>
</reference>
<dbReference type="GO" id="GO:0006508">
    <property type="term" value="P:proteolysis"/>
    <property type="evidence" value="ECO:0007669"/>
    <property type="project" value="UniProtKB-KW"/>
</dbReference>
<feature type="transmembrane region" description="Helical" evidence="13">
    <location>
        <begin position="54"/>
        <end position="72"/>
    </location>
</feature>
<evidence type="ECO:0000256" key="4">
    <source>
        <dbReference type="ARBA" id="ARBA00022475"/>
    </source>
</evidence>
<dbReference type="GO" id="GO:0046872">
    <property type="term" value="F:metal ion binding"/>
    <property type="evidence" value="ECO:0007669"/>
    <property type="project" value="UniProtKB-KW"/>
</dbReference>
<evidence type="ECO:0000256" key="1">
    <source>
        <dbReference type="ARBA" id="ARBA00001947"/>
    </source>
</evidence>
<keyword evidence="5" id="KW-0645">Protease</keyword>
<dbReference type="AlphaFoldDB" id="A0A1G2B595"/>
<feature type="transmembrane region" description="Helical" evidence="13">
    <location>
        <begin position="179"/>
        <end position="208"/>
    </location>
</feature>
<evidence type="ECO:0000313" key="16">
    <source>
        <dbReference type="Proteomes" id="UP000179164"/>
    </source>
</evidence>
<evidence type="ECO:0000256" key="13">
    <source>
        <dbReference type="SAM" id="Phobius"/>
    </source>
</evidence>
<evidence type="ECO:0000256" key="11">
    <source>
        <dbReference type="ARBA" id="ARBA00023049"/>
    </source>
</evidence>
<keyword evidence="7" id="KW-0479">Metal-binding</keyword>
<dbReference type="STRING" id="1798543.A2898_00130"/>
<proteinExistence type="inferred from homology"/>
<dbReference type="PANTHER" id="PTHR35864:SF1">
    <property type="entry name" value="ZINC METALLOPROTEASE YWHC-RELATED"/>
    <property type="match status" value="1"/>
</dbReference>
<keyword evidence="10 13" id="KW-1133">Transmembrane helix</keyword>
<evidence type="ECO:0000256" key="10">
    <source>
        <dbReference type="ARBA" id="ARBA00022989"/>
    </source>
</evidence>
<feature type="transmembrane region" description="Helical" evidence="13">
    <location>
        <begin position="12"/>
        <end position="33"/>
    </location>
</feature>
<keyword evidence="11" id="KW-0482">Metalloprotease</keyword>
<evidence type="ECO:0000256" key="8">
    <source>
        <dbReference type="ARBA" id="ARBA00022801"/>
    </source>
</evidence>
<dbReference type="GO" id="GO:0008237">
    <property type="term" value="F:metallopeptidase activity"/>
    <property type="evidence" value="ECO:0007669"/>
    <property type="project" value="UniProtKB-KW"/>
</dbReference>
<dbReference type="InterPro" id="IPR008915">
    <property type="entry name" value="Peptidase_M50"/>
</dbReference>
<evidence type="ECO:0000259" key="14">
    <source>
        <dbReference type="Pfam" id="PF02163"/>
    </source>
</evidence>
<comment type="subcellular location">
    <subcellularLocation>
        <location evidence="2">Cell membrane</location>
        <topology evidence="2">Multi-pass membrane protein</topology>
    </subcellularLocation>
</comment>
<sequence>MILQSLFTNPEFFIIWLLAIVIAITVHEFSHAFASYRLGDHTAKDLGRLTLNPLSHLDPIGSLMLVIVGFGWGKPVPFNPMYLKVRRWGPSIVSLAGPASNILSVVFFGLILKLLYANNLIGSDNLLTLFLVAVIQINLILALFNLIPIPPLDGSKLLYGLISDKYMNLKLMLERNGSFFLIALIVLDMLLPVSILGSLFGGLTNFVLRVFT</sequence>
<dbReference type="Pfam" id="PF02163">
    <property type="entry name" value="Peptidase_M50"/>
    <property type="match status" value="1"/>
</dbReference>
<protein>
    <recommendedName>
        <fullName evidence="14">Peptidase M50 domain-containing protein</fullName>
    </recommendedName>
</protein>
<organism evidence="15 16">
    <name type="scientific">Candidatus Kerfeldbacteria bacterium RIFCSPLOWO2_01_FULL_48_11</name>
    <dbReference type="NCBI Taxonomy" id="1798543"/>
    <lineage>
        <taxon>Bacteria</taxon>
        <taxon>Candidatus Kerfeldiibacteriota</taxon>
    </lineage>
</organism>
<feature type="transmembrane region" description="Helical" evidence="13">
    <location>
        <begin position="127"/>
        <end position="147"/>
    </location>
</feature>
<comment type="similarity">
    <text evidence="3">Belongs to the peptidase M50B family.</text>
</comment>
<name>A0A1G2B595_9BACT</name>
<dbReference type="InterPro" id="IPR044537">
    <property type="entry name" value="Rip2-like"/>
</dbReference>
<dbReference type="PANTHER" id="PTHR35864">
    <property type="entry name" value="ZINC METALLOPROTEASE MJ0611-RELATED"/>
    <property type="match status" value="1"/>
</dbReference>
<dbReference type="InterPro" id="IPR052348">
    <property type="entry name" value="Metallopeptidase_M50B"/>
</dbReference>
<keyword evidence="4" id="KW-1003">Cell membrane</keyword>
<evidence type="ECO:0000256" key="12">
    <source>
        <dbReference type="ARBA" id="ARBA00023136"/>
    </source>
</evidence>
<feature type="transmembrane region" description="Helical" evidence="13">
    <location>
        <begin position="92"/>
        <end position="115"/>
    </location>
</feature>
<evidence type="ECO:0000256" key="3">
    <source>
        <dbReference type="ARBA" id="ARBA00007931"/>
    </source>
</evidence>
<comment type="caution">
    <text evidence="15">The sequence shown here is derived from an EMBL/GenBank/DDBJ whole genome shotgun (WGS) entry which is preliminary data.</text>
</comment>
<evidence type="ECO:0000256" key="2">
    <source>
        <dbReference type="ARBA" id="ARBA00004651"/>
    </source>
</evidence>
<evidence type="ECO:0000256" key="6">
    <source>
        <dbReference type="ARBA" id="ARBA00022692"/>
    </source>
</evidence>
<comment type="cofactor">
    <cofactor evidence="1">
        <name>Zn(2+)</name>
        <dbReference type="ChEBI" id="CHEBI:29105"/>
    </cofactor>
</comment>
<dbReference type="EMBL" id="MHKE01000008">
    <property type="protein sequence ID" value="OGY84364.1"/>
    <property type="molecule type" value="Genomic_DNA"/>
</dbReference>
<gene>
    <name evidence="15" type="ORF">A2898_00130</name>
</gene>
<dbReference type="GO" id="GO:0005886">
    <property type="term" value="C:plasma membrane"/>
    <property type="evidence" value="ECO:0007669"/>
    <property type="project" value="UniProtKB-SubCell"/>
</dbReference>
<evidence type="ECO:0000256" key="5">
    <source>
        <dbReference type="ARBA" id="ARBA00022670"/>
    </source>
</evidence>
<accession>A0A1G2B595</accession>
<keyword evidence="8" id="KW-0378">Hydrolase</keyword>
<feature type="domain" description="Peptidase M50" evidence="14">
    <location>
        <begin position="128"/>
        <end position="163"/>
    </location>
</feature>
<evidence type="ECO:0000256" key="9">
    <source>
        <dbReference type="ARBA" id="ARBA00022833"/>
    </source>
</evidence>
<evidence type="ECO:0000256" key="7">
    <source>
        <dbReference type="ARBA" id="ARBA00022723"/>
    </source>
</evidence>
<dbReference type="CDD" id="cd06158">
    <property type="entry name" value="S2P-M50_like_1"/>
    <property type="match status" value="1"/>
</dbReference>
<keyword evidence="12 13" id="KW-0472">Membrane</keyword>
<keyword evidence="6 13" id="KW-0812">Transmembrane</keyword>
<evidence type="ECO:0000313" key="15">
    <source>
        <dbReference type="EMBL" id="OGY84364.1"/>
    </source>
</evidence>